<dbReference type="GeneID" id="19109261"/>
<dbReference type="AlphaFoldDB" id="M2M2R3"/>
<name>M2M2R3_BAUPA</name>
<dbReference type="RefSeq" id="XP_007682041.1">
    <property type="nucleotide sequence ID" value="XM_007683851.1"/>
</dbReference>
<dbReference type="HOGENOM" id="CLU_2483019_0_0_1"/>
<accession>M2M2R3</accession>
<evidence type="ECO:0000313" key="3">
    <source>
        <dbReference type="Proteomes" id="UP000011761"/>
    </source>
</evidence>
<dbReference type="EMBL" id="KB445567">
    <property type="protein sequence ID" value="EMC90816.1"/>
    <property type="molecule type" value="Genomic_DNA"/>
</dbReference>
<gene>
    <name evidence="2" type="ORF">BAUCODRAFT_152866</name>
</gene>
<sequence>MFTSRGGYLLPVTTEVGYGATGTESSVGQTSGTQQPHGGRQARATDHIGKAEWTPQQEHLVAARWQYVVLVSPQTALQLGTGQGKPT</sequence>
<feature type="compositionally biased region" description="Polar residues" evidence="1">
    <location>
        <begin position="22"/>
        <end position="36"/>
    </location>
</feature>
<keyword evidence="3" id="KW-1185">Reference proteome</keyword>
<dbReference type="KEGG" id="bcom:BAUCODRAFT_152866"/>
<dbReference type="Proteomes" id="UP000011761">
    <property type="component" value="Unassembled WGS sequence"/>
</dbReference>
<feature type="region of interest" description="Disordered" evidence="1">
    <location>
        <begin position="18"/>
        <end position="44"/>
    </location>
</feature>
<evidence type="ECO:0000313" key="2">
    <source>
        <dbReference type="EMBL" id="EMC90816.1"/>
    </source>
</evidence>
<organism evidence="2 3">
    <name type="scientific">Baudoinia panamericana (strain UAMH 10762)</name>
    <name type="common">Angels' share fungus</name>
    <name type="synonym">Baudoinia compniacensis (strain UAMH 10762)</name>
    <dbReference type="NCBI Taxonomy" id="717646"/>
    <lineage>
        <taxon>Eukaryota</taxon>
        <taxon>Fungi</taxon>
        <taxon>Dikarya</taxon>
        <taxon>Ascomycota</taxon>
        <taxon>Pezizomycotina</taxon>
        <taxon>Dothideomycetes</taxon>
        <taxon>Dothideomycetidae</taxon>
        <taxon>Mycosphaerellales</taxon>
        <taxon>Teratosphaeriaceae</taxon>
        <taxon>Baudoinia</taxon>
    </lineage>
</organism>
<evidence type="ECO:0000256" key="1">
    <source>
        <dbReference type="SAM" id="MobiDB-lite"/>
    </source>
</evidence>
<proteinExistence type="predicted"/>
<protein>
    <submittedName>
        <fullName evidence="2">Uncharacterized protein</fullName>
    </submittedName>
</protein>
<reference evidence="2 3" key="1">
    <citation type="journal article" date="2012" name="PLoS Pathog.">
        <title>Diverse lifestyles and strategies of plant pathogenesis encoded in the genomes of eighteen Dothideomycetes fungi.</title>
        <authorList>
            <person name="Ohm R.A."/>
            <person name="Feau N."/>
            <person name="Henrissat B."/>
            <person name="Schoch C.L."/>
            <person name="Horwitz B.A."/>
            <person name="Barry K.W."/>
            <person name="Condon B.J."/>
            <person name="Copeland A.C."/>
            <person name="Dhillon B."/>
            <person name="Glaser F."/>
            <person name="Hesse C.N."/>
            <person name="Kosti I."/>
            <person name="LaButti K."/>
            <person name="Lindquist E.A."/>
            <person name="Lucas S."/>
            <person name="Salamov A.A."/>
            <person name="Bradshaw R.E."/>
            <person name="Ciuffetti L."/>
            <person name="Hamelin R.C."/>
            <person name="Kema G.H.J."/>
            <person name="Lawrence C."/>
            <person name="Scott J.A."/>
            <person name="Spatafora J.W."/>
            <person name="Turgeon B.G."/>
            <person name="de Wit P.J.G.M."/>
            <person name="Zhong S."/>
            <person name="Goodwin S.B."/>
            <person name="Grigoriev I.V."/>
        </authorList>
    </citation>
    <scope>NUCLEOTIDE SEQUENCE [LARGE SCALE GENOMIC DNA]</scope>
    <source>
        <strain evidence="2 3">UAMH 10762</strain>
    </source>
</reference>